<dbReference type="Gene3D" id="2.60.120.10">
    <property type="entry name" value="Jelly Rolls"/>
    <property type="match status" value="1"/>
</dbReference>
<dbReference type="InterPro" id="IPR014710">
    <property type="entry name" value="RmlC-like_jellyroll"/>
</dbReference>
<reference evidence="2 3" key="1">
    <citation type="submission" date="2020-10" db="EMBL/GenBank/DDBJ databases">
        <title>Sequencing the genomes of 1000 actinobacteria strains.</title>
        <authorList>
            <person name="Klenk H.-P."/>
        </authorList>
    </citation>
    <scope>NUCLEOTIDE SEQUENCE [LARGE SCALE GENOMIC DNA]</scope>
    <source>
        <strain evidence="2 3">DSM 45157</strain>
    </source>
</reference>
<keyword evidence="3" id="KW-1185">Reference proteome</keyword>
<dbReference type="Proteomes" id="UP000598217">
    <property type="component" value="Unassembled WGS sequence"/>
</dbReference>
<dbReference type="Pfam" id="PF12680">
    <property type="entry name" value="SnoaL_2"/>
    <property type="match status" value="1"/>
</dbReference>
<feature type="domain" description="SnoaL-like" evidence="1">
    <location>
        <begin position="13"/>
        <end position="112"/>
    </location>
</feature>
<evidence type="ECO:0000259" key="1">
    <source>
        <dbReference type="Pfam" id="PF12680"/>
    </source>
</evidence>
<organism evidence="2 3">
    <name type="scientific">Nocardiopsis terrae</name>
    <dbReference type="NCBI Taxonomy" id="372655"/>
    <lineage>
        <taxon>Bacteria</taxon>
        <taxon>Bacillati</taxon>
        <taxon>Actinomycetota</taxon>
        <taxon>Actinomycetes</taxon>
        <taxon>Streptosporangiales</taxon>
        <taxon>Nocardiopsidaceae</taxon>
        <taxon>Nocardiopsis</taxon>
    </lineage>
</organism>
<dbReference type="InterPro" id="IPR037401">
    <property type="entry name" value="SnoaL-like"/>
</dbReference>
<dbReference type="SUPFAM" id="SSF51182">
    <property type="entry name" value="RmlC-like cupins"/>
    <property type="match status" value="1"/>
</dbReference>
<dbReference type="EMBL" id="JADBDY010000001">
    <property type="protein sequence ID" value="MBE1458058.1"/>
    <property type="molecule type" value="Genomic_DNA"/>
</dbReference>
<gene>
    <name evidence="2" type="ORF">H4W79_002272</name>
</gene>
<proteinExistence type="predicted"/>
<protein>
    <submittedName>
        <fullName evidence="2">Ketosteroid isomerase-like protein</fullName>
    </submittedName>
</protein>
<accession>A0ABR9HGB3</accession>
<dbReference type="InterPro" id="IPR032710">
    <property type="entry name" value="NTF2-like_dom_sf"/>
</dbReference>
<dbReference type="Gene3D" id="3.10.450.50">
    <property type="match status" value="1"/>
</dbReference>
<dbReference type="CDD" id="cd06990">
    <property type="entry name" value="cupin_DUF861"/>
    <property type="match status" value="1"/>
</dbReference>
<evidence type="ECO:0000313" key="3">
    <source>
        <dbReference type="Proteomes" id="UP000598217"/>
    </source>
</evidence>
<dbReference type="RefSeq" id="WP_191270356.1">
    <property type="nucleotide sequence ID" value="NZ_BMXJ01000003.1"/>
</dbReference>
<dbReference type="SUPFAM" id="SSF54427">
    <property type="entry name" value="NTF2-like"/>
    <property type="match status" value="1"/>
</dbReference>
<sequence length="236" mass="26150">MSSPSSTHFDPDMFRVAVEEGDTGSLVQLFAEDAEFEMIDRRTPPSQPTVVRGRSAIGDLMRQIHSREMTHEVLQCVIEGDHAAYTERCVYPDGNKVLSMAMLDLADGRIVHQSTVQAWDEEPSAAPVSEDFSEPARVDESPMGRIEFAHIGGRDVVRMVLQPGWRWSEHVKPNQGTDLCMMHHSGYLASGTMGCRMADGTEAEFGAGEVIDLPPGHDGWVVGEETAVFIDWRMCE</sequence>
<name>A0ABR9HGB3_9ACTN</name>
<comment type="caution">
    <text evidence="2">The sequence shown here is derived from an EMBL/GenBank/DDBJ whole genome shotgun (WGS) entry which is preliminary data.</text>
</comment>
<evidence type="ECO:0000313" key="2">
    <source>
        <dbReference type="EMBL" id="MBE1458058.1"/>
    </source>
</evidence>
<dbReference type="InterPro" id="IPR011051">
    <property type="entry name" value="RmlC_Cupin_sf"/>
</dbReference>